<evidence type="ECO:0000313" key="3">
    <source>
        <dbReference type="Proteomes" id="UP000252680"/>
    </source>
</evidence>
<dbReference type="Proteomes" id="UP000252680">
    <property type="component" value="Unassembled WGS sequence"/>
</dbReference>
<gene>
    <name evidence="2" type="ORF">NJLHNGOC_11675</name>
</gene>
<feature type="chain" id="PRO_5017016240" evidence="1">
    <location>
        <begin position="21"/>
        <end position="103"/>
    </location>
</feature>
<dbReference type="AlphaFoldDB" id="A0A365YSZ2"/>
<accession>A0A365YSZ2</accession>
<keyword evidence="1" id="KW-0732">Signal</keyword>
<evidence type="ECO:0000256" key="1">
    <source>
        <dbReference type="SAM" id="SignalP"/>
    </source>
</evidence>
<name>A0A365YSZ2_9PROT</name>
<evidence type="ECO:0000313" key="2">
    <source>
        <dbReference type="EMBL" id="RBM05920.1"/>
    </source>
</evidence>
<reference evidence="2 3" key="1">
    <citation type="submission" date="2018-05" db="EMBL/GenBank/DDBJ databases">
        <title>Komagataeibacter cocois sp. nov., for a novel cellulose- producing strain isolated from coconut milk.</title>
        <authorList>
            <person name="Liu L."/>
            <person name="Wang Y."/>
            <person name="Liu S."/>
            <person name="Bi J."/>
            <person name="Chen H."/>
            <person name="Deng J."/>
            <person name="Zhang C."/>
            <person name="Hu Q."/>
            <person name="Li C."/>
        </authorList>
    </citation>
    <scope>NUCLEOTIDE SEQUENCE [LARGE SCALE GENOMIC DNA]</scope>
    <source>
        <strain evidence="2 3">WE7</strain>
    </source>
</reference>
<feature type="signal peptide" evidence="1">
    <location>
        <begin position="1"/>
        <end position="20"/>
    </location>
</feature>
<keyword evidence="3" id="KW-1185">Reference proteome</keyword>
<proteinExistence type="predicted"/>
<organism evidence="2 3">
    <name type="scientific">Novacetimonas cocois</name>
    <dbReference type="NCBI Taxonomy" id="1747507"/>
    <lineage>
        <taxon>Bacteria</taxon>
        <taxon>Pseudomonadati</taxon>
        <taxon>Pseudomonadota</taxon>
        <taxon>Alphaproteobacteria</taxon>
        <taxon>Acetobacterales</taxon>
        <taxon>Acetobacteraceae</taxon>
        <taxon>Novacetimonas</taxon>
    </lineage>
</organism>
<dbReference type="EMBL" id="QEXL01000015">
    <property type="protein sequence ID" value="RBM05920.1"/>
    <property type="molecule type" value="Genomic_DNA"/>
</dbReference>
<protein>
    <submittedName>
        <fullName evidence="2">Uncharacterized protein</fullName>
    </submittedName>
</protein>
<comment type="caution">
    <text evidence="2">The sequence shown here is derived from an EMBL/GenBank/DDBJ whole genome shotgun (WGS) entry which is preliminary data.</text>
</comment>
<sequence length="103" mass="10536">MRFSHLLAAASLFVTVQAHAAPTSPEQHGLFDGGAFPPSASGLATRSDLAAYAPPSSTYANLPASSTQVIRCTDCYIGSGSRGVLVLWNGSAWTGVSGEAVSH</sequence>
<dbReference type="OrthoDB" id="7215917at2"/>
<dbReference type="RefSeq" id="WP_113596512.1">
    <property type="nucleotide sequence ID" value="NZ_QEXL01000015.1"/>
</dbReference>